<dbReference type="InterPro" id="IPR013221">
    <property type="entry name" value="Mur_ligase_cen"/>
</dbReference>
<feature type="domain" description="Mur ligase central" evidence="20">
    <location>
        <begin position="113"/>
        <end position="290"/>
    </location>
</feature>
<keyword evidence="13 17" id="KW-0961">Cell wall biogenesis/degradation</keyword>
<evidence type="ECO:0000256" key="16">
    <source>
        <dbReference type="ARBA" id="ARBA00047632"/>
    </source>
</evidence>
<evidence type="ECO:0000256" key="5">
    <source>
        <dbReference type="ARBA" id="ARBA00012212"/>
    </source>
</evidence>
<evidence type="ECO:0000256" key="12">
    <source>
        <dbReference type="ARBA" id="ARBA00022984"/>
    </source>
</evidence>
<keyword evidence="7 17" id="KW-0963">Cytoplasm</keyword>
<evidence type="ECO:0000256" key="11">
    <source>
        <dbReference type="ARBA" id="ARBA00022960"/>
    </source>
</evidence>
<comment type="function">
    <text evidence="1 17 18">Cell wall formation. Catalyzes the addition of glutamate to the nucleotide precursor UDP-N-acetylmuramoyl-L-alanine (UMA).</text>
</comment>
<dbReference type="HAMAP" id="MF_00639">
    <property type="entry name" value="MurD"/>
    <property type="match status" value="1"/>
</dbReference>
<name>A0A4R3KKK6_9BACI</name>
<keyword evidence="22" id="KW-1185">Reference proteome</keyword>
<evidence type="ECO:0000256" key="4">
    <source>
        <dbReference type="ARBA" id="ARBA00010416"/>
    </source>
</evidence>
<dbReference type="Pfam" id="PF21799">
    <property type="entry name" value="MurD-like_N"/>
    <property type="match status" value="1"/>
</dbReference>
<dbReference type="SUPFAM" id="SSF53623">
    <property type="entry name" value="MurD-like peptide ligases, catalytic domain"/>
    <property type="match status" value="1"/>
</dbReference>
<dbReference type="Pfam" id="PF02875">
    <property type="entry name" value="Mur_ligase_C"/>
    <property type="match status" value="1"/>
</dbReference>
<accession>A0A4R3KKK6</accession>
<keyword evidence="11 17" id="KW-0133">Cell shape</keyword>
<evidence type="ECO:0000256" key="8">
    <source>
        <dbReference type="ARBA" id="ARBA00022598"/>
    </source>
</evidence>
<evidence type="ECO:0000256" key="15">
    <source>
        <dbReference type="ARBA" id="ARBA00032324"/>
    </source>
</evidence>
<evidence type="ECO:0000256" key="9">
    <source>
        <dbReference type="ARBA" id="ARBA00022741"/>
    </source>
</evidence>
<dbReference type="PANTHER" id="PTHR43692:SF1">
    <property type="entry name" value="UDP-N-ACETYLMURAMOYLALANINE--D-GLUTAMATE LIGASE"/>
    <property type="match status" value="1"/>
</dbReference>
<dbReference type="EMBL" id="SMAB01000001">
    <property type="protein sequence ID" value="TCS84415.1"/>
    <property type="molecule type" value="Genomic_DNA"/>
</dbReference>
<evidence type="ECO:0000256" key="7">
    <source>
        <dbReference type="ARBA" id="ARBA00022490"/>
    </source>
</evidence>
<keyword evidence="12 17" id="KW-0573">Peptidoglycan synthesis</keyword>
<dbReference type="UniPathway" id="UPA00219"/>
<dbReference type="NCBIfam" id="TIGR01087">
    <property type="entry name" value="murD"/>
    <property type="match status" value="1"/>
</dbReference>
<evidence type="ECO:0000256" key="2">
    <source>
        <dbReference type="ARBA" id="ARBA00004496"/>
    </source>
</evidence>
<evidence type="ECO:0000256" key="1">
    <source>
        <dbReference type="ARBA" id="ARBA00002734"/>
    </source>
</evidence>
<dbReference type="InterPro" id="IPR005762">
    <property type="entry name" value="MurD"/>
</dbReference>
<dbReference type="InterPro" id="IPR004101">
    <property type="entry name" value="Mur_ligase_C"/>
</dbReference>
<dbReference type="GO" id="GO:0051301">
    <property type="term" value="P:cell division"/>
    <property type="evidence" value="ECO:0007669"/>
    <property type="project" value="UniProtKB-KW"/>
</dbReference>
<dbReference type="GO" id="GO:0009252">
    <property type="term" value="P:peptidoglycan biosynthetic process"/>
    <property type="evidence" value="ECO:0007669"/>
    <property type="project" value="UniProtKB-UniRule"/>
</dbReference>
<feature type="binding site" evidence="17">
    <location>
        <begin position="115"/>
        <end position="121"/>
    </location>
    <ligand>
        <name>ATP</name>
        <dbReference type="ChEBI" id="CHEBI:30616"/>
    </ligand>
</feature>
<evidence type="ECO:0000256" key="18">
    <source>
        <dbReference type="RuleBase" id="RU003664"/>
    </source>
</evidence>
<evidence type="ECO:0000256" key="3">
    <source>
        <dbReference type="ARBA" id="ARBA00004752"/>
    </source>
</evidence>
<dbReference type="PANTHER" id="PTHR43692">
    <property type="entry name" value="UDP-N-ACETYLMURAMOYLALANINE--D-GLUTAMATE LIGASE"/>
    <property type="match status" value="1"/>
</dbReference>
<dbReference type="GO" id="GO:0005737">
    <property type="term" value="C:cytoplasm"/>
    <property type="evidence" value="ECO:0007669"/>
    <property type="project" value="UniProtKB-SubCell"/>
</dbReference>
<organism evidence="21 22">
    <name type="scientific">Tepidibacillus fermentans</name>
    <dbReference type="NCBI Taxonomy" id="1281767"/>
    <lineage>
        <taxon>Bacteria</taxon>
        <taxon>Bacillati</taxon>
        <taxon>Bacillota</taxon>
        <taxon>Bacilli</taxon>
        <taxon>Bacillales</taxon>
        <taxon>Bacillaceae</taxon>
        <taxon>Tepidibacillus</taxon>
    </lineage>
</organism>
<keyword evidence="9 17" id="KW-0547">Nucleotide-binding</keyword>
<evidence type="ECO:0000256" key="17">
    <source>
        <dbReference type="HAMAP-Rule" id="MF_00639"/>
    </source>
</evidence>
<dbReference type="GO" id="GO:0005524">
    <property type="term" value="F:ATP binding"/>
    <property type="evidence" value="ECO:0007669"/>
    <property type="project" value="UniProtKB-UniRule"/>
</dbReference>
<dbReference type="Gene3D" id="3.40.1190.10">
    <property type="entry name" value="Mur-like, catalytic domain"/>
    <property type="match status" value="1"/>
</dbReference>
<evidence type="ECO:0000256" key="13">
    <source>
        <dbReference type="ARBA" id="ARBA00023316"/>
    </source>
</evidence>
<keyword evidence="17 18" id="KW-0132">Cell division</keyword>
<evidence type="ECO:0000256" key="14">
    <source>
        <dbReference type="ARBA" id="ARBA00030398"/>
    </source>
</evidence>
<reference evidence="21 22" key="1">
    <citation type="submission" date="2019-03" db="EMBL/GenBank/DDBJ databases">
        <title>Genomic Encyclopedia of Type Strains, Phase IV (KMG-IV): sequencing the most valuable type-strain genomes for metagenomic binning, comparative biology and taxonomic classification.</title>
        <authorList>
            <person name="Goeker M."/>
        </authorList>
    </citation>
    <scope>NUCLEOTIDE SEQUENCE [LARGE SCALE GENOMIC DNA]</scope>
    <source>
        <strain evidence="21 22">DSM 23802</strain>
    </source>
</reference>
<evidence type="ECO:0000313" key="21">
    <source>
        <dbReference type="EMBL" id="TCS84415.1"/>
    </source>
</evidence>
<dbReference type="GO" id="GO:0008360">
    <property type="term" value="P:regulation of cell shape"/>
    <property type="evidence" value="ECO:0007669"/>
    <property type="project" value="UniProtKB-KW"/>
</dbReference>
<dbReference type="EC" id="6.3.2.9" evidence="5 17"/>
<evidence type="ECO:0000259" key="20">
    <source>
        <dbReference type="Pfam" id="PF08245"/>
    </source>
</evidence>
<dbReference type="RefSeq" id="WP_132766655.1">
    <property type="nucleotide sequence ID" value="NZ_SMAB01000001.1"/>
</dbReference>
<dbReference type="InterPro" id="IPR036565">
    <property type="entry name" value="Mur-like_cat_sf"/>
</dbReference>
<comment type="subcellular location">
    <subcellularLocation>
        <location evidence="2 17 18">Cytoplasm</location>
    </subcellularLocation>
</comment>
<gene>
    <name evidence="17" type="primary">murD</name>
    <name evidence="21" type="ORF">EDD72_10179</name>
</gene>
<evidence type="ECO:0000256" key="10">
    <source>
        <dbReference type="ARBA" id="ARBA00022840"/>
    </source>
</evidence>
<dbReference type="SUPFAM" id="SSF53244">
    <property type="entry name" value="MurD-like peptide ligases, peptide-binding domain"/>
    <property type="match status" value="1"/>
</dbReference>
<comment type="caution">
    <text evidence="21">The sequence shown here is derived from an EMBL/GenBank/DDBJ whole genome shotgun (WGS) entry which is preliminary data.</text>
</comment>
<comment type="catalytic activity">
    <reaction evidence="16 17 18">
        <text>UDP-N-acetyl-alpha-D-muramoyl-L-alanine + D-glutamate + ATP = UDP-N-acetyl-alpha-D-muramoyl-L-alanyl-D-glutamate + ADP + phosphate + H(+)</text>
        <dbReference type="Rhea" id="RHEA:16429"/>
        <dbReference type="ChEBI" id="CHEBI:15378"/>
        <dbReference type="ChEBI" id="CHEBI:29986"/>
        <dbReference type="ChEBI" id="CHEBI:30616"/>
        <dbReference type="ChEBI" id="CHEBI:43474"/>
        <dbReference type="ChEBI" id="CHEBI:83898"/>
        <dbReference type="ChEBI" id="CHEBI:83900"/>
        <dbReference type="ChEBI" id="CHEBI:456216"/>
        <dbReference type="EC" id="6.3.2.9"/>
    </reaction>
</comment>
<evidence type="ECO:0000259" key="19">
    <source>
        <dbReference type="Pfam" id="PF02875"/>
    </source>
</evidence>
<dbReference type="Gene3D" id="3.90.190.20">
    <property type="entry name" value="Mur ligase, C-terminal domain"/>
    <property type="match status" value="1"/>
</dbReference>
<protein>
    <recommendedName>
        <fullName evidence="6 17">UDP-N-acetylmuramoylalanine--D-glutamate ligase</fullName>
        <ecNumber evidence="5 17">6.3.2.9</ecNumber>
    </recommendedName>
    <alternativeName>
        <fullName evidence="15 17">D-glutamic acid-adding enzyme</fullName>
    </alternativeName>
    <alternativeName>
        <fullName evidence="14 17">UDP-N-acetylmuramoyl-L-alanyl-D-glutamate synthetase</fullName>
    </alternativeName>
</protein>
<keyword evidence="17 18" id="KW-0131">Cell cycle</keyword>
<dbReference type="InterPro" id="IPR036615">
    <property type="entry name" value="Mur_ligase_C_dom_sf"/>
</dbReference>
<dbReference type="Pfam" id="PF08245">
    <property type="entry name" value="Mur_ligase_M"/>
    <property type="match status" value="1"/>
</dbReference>
<dbReference type="SUPFAM" id="SSF51984">
    <property type="entry name" value="MurCD N-terminal domain"/>
    <property type="match status" value="1"/>
</dbReference>
<dbReference type="Proteomes" id="UP000295788">
    <property type="component" value="Unassembled WGS sequence"/>
</dbReference>
<feature type="domain" description="Mur ligase C-terminal" evidence="19">
    <location>
        <begin position="313"/>
        <end position="428"/>
    </location>
</feature>
<dbReference type="AlphaFoldDB" id="A0A4R3KKK6"/>
<dbReference type="OrthoDB" id="9809796at2"/>
<comment type="pathway">
    <text evidence="3 17 18">Cell wall biogenesis; peptidoglycan biosynthesis.</text>
</comment>
<dbReference type="GO" id="GO:0071555">
    <property type="term" value="P:cell wall organization"/>
    <property type="evidence" value="ECO:0007669"/>
    <property type="project" value="UniProtKB-KW"/>
</dbReference>
<comment type="similarity">
    <text evidence="4 17">Belongs to the MurCDEF family.</text>
</comment>
<evidence type="ECO:0000256" key="6">
    <source>
        <dbReference type="ARBA" id="ARBA00015655"/>
    </source>
</evidence>
<proteinExistence type="inferred from homology"/>
<keyword evidence="10 17" id="KW-0067">ATP-binding</keyword>
<dbReference type="Gene3D" id="3.40.50.720">
    <property type="entry name" value="NAD(P)-binding Rossmann-like Domain"/>
    <property type="match status" value="1"/>
</dbReference>
<sequence length="451" mass="49896">MNFRDKQIIVLGLAKSGTAVAKILQKLGAKVIVNDAKPEEQCKGKNELESLGIKVICGSHPDDLISYETDLVIKNPGIPYHIPPIQTALSLQIPVITEVEVAYQLSKAPFIGITGSNGKTTTTTLIGEIIEQAGLNPIVAGNIGTVVSEQAFLANENQVLVTELSSFQLKGTQSFRPKIGVIINIYPAHLDYHKSMEDYILSKAKLFQNQTPEDYAVLNVDCEECVKLIPSIKSQIFQFSKKYEVERGTYVSKGIIYWKDQERTESILPVSELSLKGEHNVENVLAAITATRLYGVDVEIIREVLRDFKGVEHRLEFVRTTPNQVTYYNDSKATNPTATITALKSFPQKVILIAGGLDRGIDFHELIEPFEQHVKELITFGQTAEKLSKVAKLAGLDRIYTVDNVDSAVELAARTAISGDVVLLSPACASWDMFSSFEERGRMFKEAVHKI</sequence>
<keyword evidence="8 17" id="KW-0436">Ligase</keyword>
<evidence type="ECO:0000313" key="22">
    <source>
        <dbReference type="Proteomes" id="UP000295788"/>
    </source>
</evidence>
<dbReference type="GO" id="GO:0008764">
    <property type="term" value="F:UDP-N-acetylmuramoylalanine-D-glutamate ligase activity"/>
    <property type="evidence" value="ECO:0007669"/>
    <property type="project" value="UniProtKB-UniRule"/>
</dbReference>